<name>A0ABQ0FZQ6_9PEZI</name>
<dbReference type="InterPro" id="IPR027417">
    <property type="entry name" value="P-loop_NTPase"/>
</dbReference>
<evidence type="ECO:0000256" key="4">
    <source>
        <dbReference type="PROSITE-ProRule" id="PRU01161"/>
    </source>
</evidence>
<dbReference type="PANTHER" id="PTHR24185">
    <property type="entry name" value="CALCIUM-INDEPENDENT PHOSPHOLIPASE A2-GAMMA"/>
    <property type="match status" value="1"/>
</dbReference>
<accession>A0ABQ0FZQ6</accession>
<dbReference type="PANTHER" id="PTHR24185:SF1">
    <property type="entry name" value="CALCIUM-INDEPENDENT PHOSPHOLIPASE A2-GAMMA"/>
    <property type="match status" value="1"/>
</dbReference>
<dbReference type="SUPFAM" id="SSF48452">
    <property type="entry name" value="TPR-like"/>
    <property type="match status" value="1"/>
</dbReference>
<proteinExistence type="predicted"/>
<dbReference type="SUPFAM" id="SSF52151">
    <property type="entry name" value="FabD/lysophospholipase-like"/>
    <property type="match status" value="1"/>
</dbReference>
<evidence type="ECO:0000256" key="1">
    <source>
        <dbReference type="ARBA" id="ARBA00022801"/>
    </source>
</evidence>
<organism evidence="7 8">
    <name type="scientific">Madurella fahalii</name>
    <dbReference type="NCBI Taxonomy" id="1157608"/>
    <lineage>
        <taxon>Eukaryota</taxon>
        <taxon>Fungi</taxon>
        <taxon>Dikarya</taxon>
        <taxon>Ascomycota</taxon>
        <taxon>Pezizomycotina</taxon>
        <taxon>Sordariomycetes</taxon>
        <taxon>Sordariomycetidae</taxon>
        <taxon>Sordariales</taxon>
        <taxon>Sordariales incertae sedis</taxon>
        <taxon>Madurella</taxon>
    </lineage>
</organism>
<sequence>MSRETTPGKNEAVNLLALDGGGVRGVSSLVILHKIMTEIKESHGLAEIPKPCEFFHMIAGTSTGGLIAIMLGRLRMSTAEALEEYDRCASKIFSKKNLKKTSLSARFRATALQEVVEDLVKRRNMGELMRDPERPEKGKALVCVMPSEHIGEPRLVRSFGTDPGAFGDDWDTGITIWQAARATTAASTYFKPQKLGIGLEEQLFIDAAIGINNPIEYLLKEAVDEFGSARRLGCVVSIGTGTRDVKLSRTIRGLRYYFHVIKTVKSTATDGEETHRRLQARMHTFPGAYFRFNVPEAAEQVGLSHYKKLPILKELTTEYLAREGIARQVRRIARGLKTDKFDHGLTLGHLHSLDKDQLVLSNDNTRVMGVTSHFFTGRQDILERLDSFFSPRNTEGKPRREFLLYGMGGVGKTEIALKTAEDLESRFKYIFYIDGSSSGTIMQSYATIATDHGLGGGRIEEMRAKAMRWIEGLTEEWLLIFDDFGLSDRRGQIPGRGKGNIIYTSRSTRLRHDLPSECVYEVAPFGEEEAVELFLKASGSTATSESSQDRASAQAIVQELGCLPLAVDKAAAAIRDSSKPLNEYLEELREKKVRIHFDPRFKDEDIENPIVYATLELSYEAIITRRRREGRDSAGLGAVAALKVLNLLSFFHYRGVEVAIISRAAKAYHDSGADTYSPMSRLVRPRDTDLGRMLQIKADGHWDSHWFGVGLNILRSFSLVKVDYSTETISMHVLVHTWARRRMESEMSRQWALVARVLLIESIDHRSSAQSFNLEFARKLRPHFDVCLKSEMAQIPFEQYEAYLLEKLAFFHAAEHQFVDAKECLSKALRIVKLECAYPGWAVIRYLLRLGRLNHEMGCLGEAELMFLDAIDRLHDLHDASRGDKELQPMHGFSMALAERILKSLARTLPEHASHGLFKFLPDGSVKRIPKGKEPAPREPSLSEPEEVEAENINILINFAHADLAKVYMDQDRYGMGLRMLRKAVGNLEQHLDKWNPELLRLQIDARMETDFANYQFWHGFVQEVDSYAVATEDLDLLQSEALRSMLVAHAYSIVRHREESWSTALNILNDLYPGLVKVYGIYHRIVLRTMRYQVHCLITGEQYDRAAELARLCLERAKKGYGKFHMETIMAYDELSRAIFFHKMEVDKENCMILEEAYENASIGLGRTHSTTKRIQGRLEKYKRSMEMSESGKGDTEDDTADLNSYWQGMKTKLESMRAEYGPNHVAVRAYAIVVGDHPPRSKEEHLERVRIALGPHNSLTKKLERELEMERAALAQSTRKDTDSGTSRMAELDSPGDASAAKTDNGDAPQKLLPNAAKTATAGPWAPRYSLTNHRGSTAKALGSTSEINEDATDNDRLAFGPDDETCG</sequence>
<evidence type="ECO:0000256" key="2">
    <source>
        <dbReference type="ARBA" id="ARBA00022963"/>
    </source>
</evidence>
<dbReference type="InterPro" id="IPR011990">
    <property type="entry name" value="TPR-like_helical_dom_sf"/>
</dbReference>
<keyword evidence="8" id="KW-1185">Reference proteome</keyword>
<protein>
    <submittedName>
        <fullName evidence="7">Calcium-independent phospholipase A2-gamma</fullName>
    </submittedName>
</protein>
<dbReference type="Pfam" id="PF01734">
    <property type="entry name" value="Patatin"/>
    <property type="match status" value="1"/>
</dbReference>
<dbReference type="PROSITE" id="PS51635">
    <property type="entry name" value="PNPLA"/>
    <property type="match status" value="1"/>
</dbReference>
<dbReference type="EMBL" id="BAAFSV010000001">
    <property type="protein sequence ID" value="GAB1310986.1"/>
    <property type="molecule type" value="Genomic_DNA"/>
</dbReference>
<dbReference type="Gene3D" id="3.40.50.300">
    <property type="entry name" value="P-loop containing nucleotide triphosphate hydrolases"/>
    <property type="match status" value="1"/>
</dbReference>
<feature type="region of interest" description="Disordered" evidence="5">
    <location>
        <begin position="1184"/>
        <end position="1203"/>
    </location>
</feature>
<keyword evidence="3 4" id="KW-0443">Lipid metabolism</keyword>
<feature type="short sequence motif" description="GXGXXG" evidence="4">
    <location>
        <begin position="20"/>
        <end position="25"/>
    </location>
</feature>
<evidence type="ECO:0000256" key="5">
    <source>
        <dbReference type="SAM" id="MobiDB-lite"/>
    </source>
</evidence>
<dbReference type="SUPFAM" id="SSF52540">
    <property type="entry name" value="P-loop containing nucleoside triphosphate hydrolases"/>
    <property type="match status" value="1"/>
</dbReference>
<evidence type="ECO:0000256" key="3">
    <source>
        <dbReference type="ARBA" id="ARBA00023098"/>
    </source>
</evidence>
<evidence type="ECO:0000313" key="7">
    <source>
        <dbReference type="EMBL" id="GAB1310986.1"/>
    </source>
</evidence>
<feature type="short sequence motif" description="GXSXG" evidence="4">
    <location>
        <begin position="60"/>
        <end position="64"/>
    </location>
</feature>
<keyword evidence="1 4" id="KW-0378">Hydrolase</keyword>
<dbReference type="InterPro" id="IPR016035">
    <property type="entry name" value="Acyl_Trfase/lysoPLipase"/>
</dbReference>
<dbReference type="Gene3D" id="3.40.1090.10">
    <property type="entry name" value="Cytosolic phospholipase A2 catalytic domain"/>
    <property type="match status" value="1"/>
</dbReference>
<dbReference type="Gene3D" id="1.25.40.10">
    <property type="entry name" value="Tetratricopeptide repeat domain"/>
    <property type="match status" value="1"/>
</dbReference>
<feature type="region of interest" description="Disordered" evidence="5">
    <location>
        <begin position="1274"/>
        <end position="1370"/>
    </location>
</feature>
<feature type="active site" description="Nucleophile" evidence="4">
    <location>
        <position position="62"/>
    </location>
</feature>
<evidence type="ECO:0000313" key="8">
    <source>
        <dbReference type="Proteomes" id="UP001628179"/>
    </source>
</evidence>
<keyword evidence="2 4" id="KW-0442">Lipid degradation</keyword>
<feature type="domain" description="PNPLA" evidence="6">
    <location>
        <begin position="16"/>
        <end position="219"/>
    </location>
</feature>
<dbReference type="InterPro" id="IPR002641">
    <property type="entry name" value="PNPLA_dom"/>
</dbReference>
<reference evidence="7 8" key="1">
    <citation type="submission" date="2024-09" db="EMBL/GenBank/DDBJ databases">
        <title>Itraconazole resistance in Madurella fahalii resulting from another homologue of gene encoding cytochrome P450 14-alpha sterol demethylase (CYP51).</title>
        <authorList>
            <person name="Yoshioka I."/>
            <person name="Fahal A.H."/>
            <person name="Kaneko S."/>
            <person name="Yaguchi T."/>
        </authorList>
    </citation>
    <scope>NUCLEOTIDE SEQUENCE [LARGE SCALE GENOMIC DNA]</scope>
    <source>
        <strain evidence="7 8">IFM 68171</strain>
    </source>
</reference>
<dbReference type="RefSeq" id="XP_070912719.1">
    <property type="nucleotide sequence ID" value="XM_071056618.1"/>
</dbReference>
<feature type="active site" description="Proton acceptor" evidence="4">
    <location>
        <position position="206"/>
    </location>
</feature>
<comment type="caution">
    <text evidence="7">The sequence shown here is derived from an EMBL/GenBank/DDBJ whole genome shotgun (WGS) entry which is preliminary data.</text>
</comment>
<feature type="compositionally biased region" description="Basic and acidic residues" evidence="5">
    <location>
        <begin position="1184"/>
        <end position="1196"/>
    </location>
</feature>
<evidence type="ECO:0000259" key="6">
    <source>
        <dbReference type="PROSITE" id="PS51635"/>
    </source>
</evidence>
<dbReference type="GeneID" id="98171941"/>
<comment type="caution">
    <text evidence="4">Lacks conserved residue(s) required for the propagation of feature annotation.</text>
</comment>
<dbReference type="CDD" id="cd07216">
    <property type="entry name" value="Pat17_PNPLA8_PNPLA9_like3"/>
    <property type="match status" value="1"/>
</dbReference>
<dbReference type="Proteomes" id="UP001628179">
    <property type="component" value="Unassembled WGS sequence"/>
</dbReference>
<gene>
    <name evidence="7" type="ORF">MFIFM68171_01196</name>
</gene>